<sequence length="126" mass="14146">MRNIFILVLLSWCNGEDDHDAKILQLKIENDNPKKYHFKFETSNGIYREEYGELVLSESNEEIMVVHGKYSYMGSDGSMYIVKYTADDNGYVVENIDKDTGTYTTPFISKGISGNAIKSLQGGGLG</sequence>
<reference evidence="3 4" key="1">
    <citation type="journal article" date="2024" name="Insects">
        <title>An Improved Chromosome-Level Genome Assembly of the Firefly Pyrocoelia pectoralis.</title>
        <authorList>
            <person name="Fu X."/>
            <person name="Meyer-Rochow V.B."/>
            <person name="Ballantyne L."/>
            <person name="Zhu X."/>
        </authorList>
    </citation>
    <scope>NUCLEOTIDE SEQUENCE [LARGE SCALE GENOMIC DNA]</scope>
    <source>
        <strain evidence="3">XCY_ONT2</strain>
    </source>
</reference>
<dbReference type="InterPro" id="IPR000618">
    <property type="entry name" value="Insect_cuticle"/>
</dbReference>
<dbReference type="AlphaFoldDB" id="A0AAN7VHB9"/>
<evidence type="ECO:0000313" key="3">
    <source>
        <dbReference type="EMBL" id="KAK5648775.1"/>
    </source>
</evidence>
<dbReference type="PROSITE" id="PS51155">
    <property type="entry name" value="CHIT_BIND_RR_2"/>
    <property type="match status" value="1"/>
</dbReference>
<evidence type="ECO:0000256" key="2">
    <source>
        <dbReference type="SAM" id="SignalP"/>
    </source>
</evidence>
<protein>
    <submittedName>
        <fullName evidence="3">Uncharacterized protein</fullName>
    </submittedName>
</protein>
<evidence type="ECO:0000313" key="4">
    <source>
        <dbReference type="Proteomes" id="UP001329430"/>
    </source>
</evidence>
<evidence type="ECO:0000256" key="1">
    <source>
        <dbReference type="PROSITE-ProRule" id="PRU00497"/>
    </source>
</evidence>
<dbReference type="Pfam" id="PF00379">
    <property type="entry name" value="Chitin_bind_4"/>
    <property type="match status" value="1"/>
</dbReference>
<dbReference type="PANTHER" id="PTHR10380">
    <property type="entry name" value="CUTICLE PROTEIN"/>
    <property type="match status" value="1"/>
</dbReference>
<name>A0AAN7VHB9_9COLE</name>
<dbReference type="PRINTS" id="PR00947">
    <property type="entry name" value="CUTICLE"/>
</dbReference>
<accession>A0AAN7VHB9</accession>
<feature type="chain" id="PRO_5042878316" evidence="2">
    <location>
        <begin position="16"/>
        <end position="126"/>
    </location>
</feature>
<keyword evidence="4" id="KW-1185">Reference proteome</keyword>
<dbReference type="GO" id="GO:0062129">
    <property type="term" value="C:chitin-based extracellular matrix"/>
    <property type="evidence" value="ECO:0007669"/>
    <property type="project" value="TreeGrafter"/>
</dbReference>
<dbReference type="GO" id="GO:0008010">
    <property type="term" value="F:structural constituent of chitin-based larval cuticle"/>
    <property type="evidence" value="ECO:0007669"/>
    <property type="project" value="TreeGrafter"/>
</dbReference>
<dbReference type="InterPro" id="IPR050468">
    <property type="entry name" value="Cuticle_Struct_Prot"/>
</dbReference>
<organism evidence="3 4">
    <name type="scientific">Pyrocoelia pectoralis</name>
    <dbReference type="NCBI Taxonomy" id="417401"/>
    <lineage>
        <taxon>Eukaryota</taxon>
        <taxon>Metazoa</taxon>
        <taxon>Ecdysozoa</taxon>
        <taxon>Arthropoda</taxon>
        <taxon>Hexapoda</taxon>
        <taxon>Insecta</taxon>
        <taxon>Pterygota</taxon>
        <taxon>Neoptera</taxon>
        <taxon>Endopterygota</taxon>
        <taxon>Coleoptera</taxon>
        <taxon>Polyphaga</taxon>
        <taxon>Elateriformia</taxon>
        <taxon>Elateroidea</taxon>
        <taxon>Lampyridae</taxon>
        <taxon>Lampyrinae</taxon>
        <taxon>Pyrocoelia</taxon>
    </lineage>
</organism>
<dbReference type="Proteomes" id="UP001329430">
    <property type="component" value="Chromosome 2"/>
</dbReference>
<keyword evidence="1" id="KW-0193">Cuticle</keyword>
<feature type="signal peptide" evidence="2">
    <location>
        <begin position="1"/>
        <end position="15"/>
    </location>
</feature>
<gene>
    <name evidence="3" type="ORF">RI129_003667</name>
</gene>
<comment type="caution">
    <text evidence="3">The sequence shown here is derived from an EMBL/GenBank/DDBJ whole genome shotgun (WGS) entry which is preliminary data.</text>
</comment>
<keyword evidence="2" id="KW-0732">Signal</keyword>
<dbReference type="EMBL" id="JAVRBK010000002">
    <property type="protein sequence ID" value="KAK5648775.1"/>
    <property type="molecule type" value="Genomic_DNA"/>
</dbReference>
<dbReference type="PANTHER" id="PTHR10380:SF192">
    <property type="entry name" value="GEO02312P1"/>
    <property type="match status" value="1"/>
</dbReference>
<proteinExistence type="predicted"/>